<feature type="domain" description="Phage tail tape measure protein" evidence="2">
    <location>
        <begin position="94"/>
        <end position="276"/>
    </location>
</feature>
<evidence type="ECO:0000259" key="2">
    <source>
        <dbReference type="Pfam" id="PF10145"/>
    </source>
</evidence>
<dbReference type="AlphaFoldDB" id="A0A0F9TEY9"/>
<dbReference type="NCBIfam" id="TIGR01760">
    <property type="entry name" value="tape_meas_TP901"/>
    <property type="match status" value="1"/>
</dbReference>
<organism evidence="3">
    <name type="scientific">marine sediment metagenome</name>
    <dbReference type="NCBI Taxonomy" id="412755"/>
    <lineage>
        <taxon>unclassified sequences</taxon>
        <taxon>metagenomes</taxon>
        <taxon>ecological metagenomes</taxon>
    </lineage>
</organism>
<keyword evidence="1" id="KW-1133">Transmembrane helix</keyword>
<dbReference type="Pfam" id="PF10145">
    <property type="entry name" value="PhageMin_Tail"/>
    <property type="match status" value="1"/>
</dbReference>
<accession>A0A0F9TEY9</accession>
<proteinExistence type="predicted"/>
<comment type="caution">
    <text evidence="3">The sequence shown here is derived from an EMBL/GenBank/DDBJ whole genome shotgun (WGS) entry which is preliminary data.</text>
</comment>
<keyword evidence="1" id="KW-0472">Membrane</keyword>
<evidence type="ECO:0000256" key="1">
    <source>
        <dbReference type="SAM" id="Phobius"/>
    </source>
</evidence>
<sequence>MAIGSPDVNITIKATDKASGVLKRIGGGFAKLGLAVAAAGAAAAAGFAAIGFASVKAAISLESAFAGVAKTTDGLVDDMGRLTQVGSEIRTGFRDLAKEVPIAVEELLKIGELAGQLGIPKNALIDFTETVAALGETTNLTTEAAATSLARLGNIYQVKSENMAESTSQVGSALVALGNQFATNEADIISFAERIAGAGKIAGLTQSDILAIGAAFSSVGIQAESGGTAVQTVLQEMQKAVIEGSDTLDLFAEATGKSAEEFADAFRTDAAGAFSEFVLELGNQGEQAFITLEELGLADRRLSRAFLSLGGAGDLLNRTMEVSNEAFDENIALMDEARIRYLTTESQLRILKNVFRDIGMTIGNAFLPFLNMAIQAARPFIDKFVIGIERAIDDFLTPALEGLVEFFSTKLPAALEGLAAFFEPVKIGLGELVDTFLDSAPEIKDAWEDLKDFFKTTIAPGLQDSFDNIGEGLIGLAELWEENDSLIIKSAEKAFEFLLVVITIILNAITGAFKGAILLIQGDWDGFWQHTKDSAETALNLMLGIVDTNLEEFKATWKRVFEGIVALVATQIALILREIDRLAAKFRSIVLPSWMRPGSPTPLEVGLRGIAGAMNELASIQAPQLAGALSGGGAVGLGGSSVSSSFVIQQLTVHAGQGQDGTQIAQQIMDEIGRRVRVATASGQGFVGT</sequence>
<feature type="transmembrane region" description="Helical" evidence="1">
    <location>
        <begin position="32"/>
        <end position="55"/>
    </location>
</feature>
<keyword evidence="1" id="KW-0812">Transmembrane</keyword>
<protein>
    <recommendedName>
        <fullName evidence="2">Phage tail tape measure protein domain-containing protein</fullName>
    </recommendedName>
</protein>
<dbReference type="InterPro" id="IPR010090">
    <property type="entry name" value="Phage_tape_meas"/>
</dbReference>
<evidence type="ECO:0000313" key="3">
    <source>
        <dbReference type="EMBL" id="KKN73402.1"/>
    </source>
</evidence>
<name>A0A0F9TEY9_9ZZZZ</name>
<dbReference type="EMBL" id="LAZR01000344">
    <property type="protein sequence ID" value="KKN73402.1"/>
    <property type="molecule type" value="Genomic_DNA"/>
</dbReference>
<reference evidence="3" key="1">
    <citation type="journal article" date="2015" name="Nature">
        <title>Complex archaea that bridge the gap between prokaryotes and eukaryotes.</title>
        <authorList>
            <person name="Spang A."/>
            <person name="Saw J.H."/>
            <person name="Jorgensen S.L."/>
            <person name="Zaremba-Niedzwiedzka K."/>
            <person name="Martijn J."/>
            <person name="Lind A.E."/>
            <person name="van Eijk R."/>
            <person name="Schleper C."/>
            <person name="Guy L."/>
            <person name="Ettema T.J."/>
        </authorList>
    </citation>
    <scope>NUCLEOTIDE SEQUENCE</scope>
</reference>
<gene>
    <name evidence="3" type="ORF">LCGC14_0401050</name>
</gene>